<comment type="subcellular location">
    <subcellularLocation>
        <location evidence="1">Nucleus</location>
    </subcellularLocation>
</comment>
<feature type="region of interest" description="Disordered" evidence="4">
    <location>
        <begin position="83"/>
        <end position="106"/>
    </location>
</feature>
<evidence type="ECO:0000256" key="2">
    <source>
        <dbReference type="ARBA" id="ARBA00023125"/>
    </source>
</evidence>
<dbReference type="GO" id="GO:0000775">
    <property type="term" value="C:chromosome, centromeric region"/>
    <property type="evidence" value="ECO:0007669"/>
    <property type="project" value="TreeGrafter"/>
</dbReference>
<feature type="non-terminal residue" evidence="7">
    <location>
        <position position="1"/>
    </location>
</feature>
<evidence type="ECO:0000256" key="3">
    <source>
        <dbReference type="ARBA" id="ARBA00023242"/>
    </source>
</evidence>
<evidence type="ECO:0008006" key="9">
    <source>
        <dbReference type="Google" id="ProtNLM"/>
    </source>
</evidence>
<reference evidence="7 8" key="1">
    <citation type="journal article" date="2020" name="Mol. Biol. Evol.">
        <title>Interspecific Gene Flow and the Evolution of Specialization in Black and White Rhinoceros.</title>
        <authorList>
            <person name="Moodley Y."/>
            <person name="Westbury M.V."/>
            <person name="Russo I.M."/>
            <person name="Gopalakrishnan S."/>
            <person name="Rakotoarivelo A."/>
            <person name="Olsen R.A."/>
            <person name="Prost S."/>
            <person name="Tunstall T."/>
            <person name="Ryder O.A."/>
            <person name="Dalen L."/>
            <person name="Bruford M.W."/>
        </authorList>
    </citation>
    <scope>NUCLEOTIDE SEQUENCE [LARGE SCALE GENOMIC DNA]</scope>
    <source>
        <strain evidence="7">SBR-YM</strain>
        <tissue evidence="7">Skin</tissue>
    </source>
</reference>
<keyword evidence="3" id="KW-0539">Nucleus</keyword>
<evidence type="ECO:0000313" key="7">
    <source>
        <dbReference type="EMBL" id="KAF5919341.1"/>
    </source>
</evidence>
<evidence type="ECO:0000259" key="5">
    <source>
        <dbReference type="Pfam" id="PF12346"/>
    </source>
</evidence>
<evidence type="ECO:0000256" key="1">
    <source>
        <dbReference type="ARBA" id="ARBA00004123"/>
    </source>
</evidence>
<dbReference type="InterPro" id="IPR021052">
    <property type="entry name" value="HJURP_central_dom"/>
</dbReference>
<feature type="region of interest" description="Disordered" evidence="4">
    <location>
        <begin position="523"/>
        <end position="546"/>
    </location>
</feature>
<dbReference type="GO" id="GO:0005634">
    <property type="term" value="C:nucleus"/>
    <property type="evidence" value="ECO:0007669"/>
    <property type="project" value="UniProtKB-SubCell"/>
</dbReference>
<keyword evidence="8" id="KW-1185">Reference proteome</keyword>
<feature type="region of interest" description="Disordered" evidence="4">
    <location>
        <begin position="681"/>
        <end position="732"/>
    </location>
</feature>
<dbReference type="EMBL" id="JACDTQ010002363">
    <property type="protein sequence ID" value="KAF5919341.1"/>
    <property type="molecule type" value="Genomic_DNA"/>
</dbReference>
<sequence>SRWRLLSPGQGLLAAPGPDKPPLPLLQYNQPFEDAPLVQMSTLTYDTPEGLRIWGGSLVKERNKEQIQVLTIKFYCQHSLPRGNTDVNKGDSPVKTVSRKDGPEQAAATGHELPVSCTPVLGVDSQSRDADATFYQEDLAAGALMPAVPRSPLKNELRRKYLTQVDILLQDEGYFKRAGYSDGKDTRGTLVPSLALPTRPARGCCDIISEKSPGSPMKPTSPPRECSPSRACSTDLAIVPRNAGVSVQGTSGNSLSSSQSFEADDICNMTISDMYAGMLHSMSQLLSAKPSCIISTKTFILQNWNSRRRHRCKSRMNRTYCRAGGHAHRGSRERPSPCSKPAKEVGALRDCENLLDASGHKTGLKSQKAILEVNKRQVHKLDPSWKELKGTFQKASSLTYLDSRAMYHLDQENRFMTLKWLISPVKIVSRPRILPGEGGNHCREIEIKFDKLHQEYCPNPRKRSCLTYLSGSSAVDVYRGGPASPGGPLGQETHRLSRPFIKAKAKRLNEAFENLGRRSIEAGRCLPSSDSSLQTEPTQSPGRSEQISGLLFQGNNLGMFRKSESPSKAISVPKIQPLSYGRDRYDEIKEKFDRLHQKYCQKSPQWTKTPLCIGVSPDKAGVEVQYQKEDLGKLKPDFGFQGPQKLSLSPQRSIRSPLGSTAVEFHPSTYFVFAARRDHESPAKRRRLSDPGVCGQSAHSQNSSRVVGKAVPRPGEVGSSQRDWEEKVRSVW</sequence>
<comment type="caution">
    <text evidence="7">The sequence shown here is derived from an EMBL/GenBank/DDBJ whole genome shotgun (WGS) entry which is preliminary data.</text>
</comment>
<dbReference type="GO" id="GO:0003677">
    <property type="term" value="F:DNA binding"/>
    <property type="evidence" value="ECO:0007669"/>
    <property type="project" value="UniProtKB-KW"/>
</dbReference>
<feature type="region of interest" description="Disordered" evidence="4">
    <location>
        <begin position="209"/>
        <end position="229"/>
    </location>
</feature>
<feature type="domain" description="Holliday junction recognition protein HJURP central" evidence="5">
    <location>
        <begin position="282"/>
        <end position="396"/>
    </location>
</feature>
<feature type="domain" description="Holliday junction regulator protein family C-terminal" evidence="6">
    <location>
        <begin position="420"/>
        <end position="481"/>
    </location>
</feature>
<dbReference type="PANTHER" id="PTHR15992">
    <property type="entry name" value="HOLLIDAY JUNCTION RECOGNITION PROTEIN"/>
    <property type="match status" value="1"/>
</dbReference>
<proteinExistence type="predicted"/>
<name>A0A7J7EUI7_DICBM</name>
<dbReference type="AlphaFoldDB" id="A0A7J7EUI7"/>
<evidence type="ECO:0000313" key="8">
    <source>
        <dbReference type="Proteomes" id="UP000551758"/>
    </source>
</evidence>
<evidence type="ECO:0000256" key="4">
    <source>
        <dbReference type="SAM" id="MobiDB-lite"/>
    </source>
</evidence>
<feature type="compositionally biased region" description="Basic and acidic residues" evidence="4">
    <location>
        <begin position="722"/>
        <end position="732"/>
    </location>
</feature>
<dbReference type="Gene3D" id="6.10.250.2320">
    <property type="match status" value="1"/>
</dbReference>
<dbReference type="PANTHER" id="PTHR15992:SF5">
    <property type="entry name" value="HOLLIDAY JUNCTION RECOGNITION PROTEIN"/>
    <property type="match status" value="1"/>
</dbReference>
<keyword evidence="2" id="KW-0238">DNA-binding</keyword>
<dbReference type="Pfam" id="PF12347">
    <property type="entry name" value="HJURP_C"/>
    <property type="match status" value="2"/>
</dbReference>
<feature type="region of interest" description="Disordered" evidence="4">
    <location>
        <begin position="1"/>
        <end position="21"/>
    </location>
</feature>
<feature type="domain" description="Holliday junction regulator protein family C-terminal" evidence="6">
    <location>
        <begin position="562"/>
        <end position="621"/>
    </location>
</feature>
<feature type="compositionally biased region" description="Polar residues" evidence="4">
    <location>
        <begin position="528"/>
        <end position="546"/>
    </location>
</feature>
<dbReference type="GO" id="GO:0042393">
    <property type="term" value="F:histone binding"/>
    <property type="evidence" value="ECO:0007669"/>
    <property type="project" value="TreeGrafter"/>
</dbReference>
<organism evidence="7 8">
    <name type="scientific">Diceros bicornis minor</name>
    <name type="common">South-central black rhinoceros</name>
    <dbReference type="NCBI Taxonomy" id="77932"/>
    <lineage>
        <taxon>Eukaryota</taxon>
        <taxon>Metazoa</taxon>
        <taxon>Chordata</taxon>
        <taxon>Craniata</taxon>
        <taxon>Vertebrata</taxon>
        <taxon>Euteleostomi</taxon>
        <taxon>Mammalia</taxon>
        <taxon>Eutheria</taxon>
        <taxon>Laurasiatheria</taxon>
        <taxon>Perissodactyla</taxon>
        <taxon>Rhinocerotidae</taxon>
        <taxon>Diceros</taxon>
    </lineage>
</organism>
<accession>A0A7J7EUI7</accession>
<protein>
    <recommendedName>
        <fullName evidence="9">Holliday junction recognition protein</fullName>
    </recommendedName>
</protein>
<gene>
    <name evidence="7" type="ORF">HPG69_010741</name>
</gene>
<dbReference type="Pfam" id="PF12346">
    <property type="entry name" value="HJURP_mid"/>
    <property type="match status" value="1"/>
</dbReference>
<dbReference type="GO" id="GO:0034080">
    <property type="term" value="P:CENP-A containing chromatin assembly"/>
    <property type="evidence" value="ECO:0007669"/>
    <property type="project" value="TreeGrafter"/>
</dbReference>
<dbReference type="Proteomes" id="UP000551758">
    <property type="component" value="Unassembled WGS sequence"/>
</dbReference>
<evidence type="ECO:0000259" key="6">
    <source>
        <dbReference type="Pfam" id="PF12347"/>
    </source>
</evidence>
<dbReference type="InterPro" id="IPR022102">
    <property type="entry name" value="HJURP_C"/>
</dbReference>